<evidence type="ECO:0000256" key="5">
    <source>
        <dbReference type="ARBA" id="ARBA00022692"/>
    </source>
</evidence>
<evidence type="ECO:0000256" key="8">
    <source>
        <dbReference type="SAM" id="Phobius"/>
    </source>
</evidence>
<keyword evidence="2" id="KW-1003">Cell membrane</keyword>
<feature type="domain" description="Glycosyltransferase RgtA/B/C/D-like" evidence="9">
    <location>
        <begin position="103"/>
        <end position="269"/>
    </location>
</feature>
<sequence>MNPGVPVTKLNKLVSLETLALVAIAIAVLLRIVNLGSREFWYDEVLSLLLATGQKSAYQTPKDIPVALAEYLPLLSLPVESGFSAVISTVKELLLSLLGGEPHPPLFYLSQHFWLRLFGNSEAVMRSLNTLFSIGAIASAYSLGKVFIGHRGGLLLAAFLGINPFYLFHSLNVRMYAPLVLWTTLSAASLFHLIHQPTDSKANHNCRHKLWWNILFIGSIAAGLLTFYFYLYWVIALAVLVLYLDRQHWWQHGLRLGAGVMLTVPWMLWGGIKQIRSADLNRFGNLKNTGSAILTHLQDTTQTLASNLVLGDWITSLPTISIVIVGCLAIALIIASSLKLWRQGERKNLTVALILGILPLLIALGLDIVTKKTTLNFGGGRTMIIILPGCLLLLTLWLEKAFSSQWRTLVVSGLLLLYLTIGISDFSLRQRSIFHAVAEIISQHKEQPTLIAMNSKAWGHVLRLAYYAPAKAPVMLLAEHPADLATSLENVLKNETQKYPRILWLESANPVWSKLKTPAQIEIEHQKVQKILSKQFQLTKTQNLTGTMNLDSFTLKVYKRSANS</sequence>
<feature type="transmembrane region" description="Helical" evidence="8">
    <location>
        <begin position="409"/>
        <end position="428"/>
    </location>
</feature>
<gene>
    <name evidence="10" type="ORF">NIES23_25500</name>
</gene>
<proteinExistence type="predicted"/>
<evidence type="ECO:0000256" key="6">
    <source>
        <dbReference type="ARBA" id="ARBA00022989"/>
    </source>
</evidence>
<dbReference type="AlphaFoldDB" id="A0A1Z4KLA7"/>
<comment type="subcellular location">
    <subcellularLocation>
        <location evidence="1">Cell membrane</location>
        <topology evidence="1">Multi-pass membrane protein</topology>
    </subcellularLocation>
</comment>
<dbReference type="Pfam" id="PF13231">
    <property type="entry name" value="PMT_2"/>
    <property type="match status" value="1"/>
</dbReference>
<feature type="transmembrane region" description="Helical" evidence="8">
    <location>
        <begin position="13"/>
        <end position="33"/>
    </location>
</feature>
<evidence type="ECO:0000256" key="2">
    <source>
        <dbReference type="ARBA" id="ARBA00022475"/>
    </source>
</evidence>
<feature type="transmembrane region" description="Helical" evidence="8">
    <location>
        <begin position="175"/>
        <end position="194"/>
    </location>
</feature>
<keyword evidence="4" id="KW-0808">Transferase</keyword>
<keyword evidence="5 8" id="KW-0812">Transmembrane</keyword>
<organism evidence="10 11">
    <name type="scientific">Trichormus variabilis NIES-23</name>
    <dbReference type="NCBI Taxonomy" id="1973479"/>
    <lineage>
        <taxon>Bacteria</taxon>
        <taxon>Bacillati</taxon>
        <taxon>Cyanobacteriota</taxon>
        <taxon>Cyanophyceae</taxon>
        <taxon>Nostocales</taxon>
        <taxon>Nostocaceae</taxon>
        <taxon>Trichormus</taxon>
    </lineage>
</organism>
<reference evidence="10 11" key="1">
    <citation type="submission" date="2017-06" db="EMBL/GenBank/DDBJ databases">
        <title>Genome sequencing of cyanobaciteial culture collection at National Institute for Environmental Studies (NIES).</title>
        <authorList>
            <person name="Hirose Y."/>
            <person name="Shimura Y."/>
            <person name="Fujisawa T."/>
            <person name="Nakamura Y."/>
            <person name="Kawachi M."/>
        </authorList>
    </citation>
    <scope>NUCLEOTIDE SEQUENCE [LARGE SCALE GENOMIC DNA]</scope>
    <source>
        <strain evidence="10 11">NIES-23</strain>
    </source>
</reference>
<evidence type="ECO:0000313" key="11">
    <source>
        <dbReference type="Proteomes" id="UP000217507"/>
    </source>
</evidence>
<feature type="transmembrane region" description="Helical" evidence="8">
    <location>
        <begin position="214"/>
        <end position="244"/>
    </location>
</feature>
<evidence type="ECO:0000256" key="4">
    <source>
        <dbReference type="ARBA" id="ARBA00022679"/>
    </source>
</evidence>
<keyword evidence="6 8" id="KW-1133">Transmembrane helix</keyword>
<dbReference type="InterPro" id="IPR050297">
    <property type="entry name" value="LipidA_mod_glycosyltrf_83"/>
</dbReference>
<dbReference type="PANTHER" id="PTHR33908">
    <property type="entry name" value="MANNOSYLTRANSFERASE YKCB-RELATED"/>
    <property type="match status" value="1"/>
</dbReference>
<feature type="transmembrane region" description="Helical" evidence="8">
    <location>
        <begin position="313"/>
        <end position="336"/>
    </location>
</feature>
<accession>A0A1Z4KLA7</accession>
<evidence type="ECO:0000259" key="9">
    <source>
        <dbReference type="Pfam" id="PF13231"/>
    </source>
</evidence>
<dbReference type="EMBL" id="AP018216">
    <property type="protein sequence ID" value="BAY69751.1"/>
    <property type="molecule type" value="Genomic_DNA"/>
</dbReference>
<feature type="transmembrane region" description="Helical" evidence="8">
    <location>
        <begin position="348"/>
        <end position="366"/>
    </location>
</feature>
<dbReference type="GO" id="GO:0005886">
    <property type="term" value="C:plasma membrane"/>
    <property type="evidence" value="ECO:0007669"/>
    <property type="project" value="UniProtKB-SubCell"/>
</dbReference>
<protein>
    <recommendedName>
        <fullName evidence="9">Glycosyltransferase RgtA/B/C/D-like domain-containing protein</fullName>
    </recommendedName>
</protein>
<dbReference type="GO" id="GO:0016763">
    <property type="term" value="F:pentosyltransferase activity"/>
    <property type="evidence" value="ECO:0007669"/>
    <property type="project" value="TreeGrafter"/>
</dbReference>
<dbReference type="Proteomes" id="UP000217507">
    <property type="component" value="Chromosome"/>
</dbReference>
<feature type="transmembrane region" description="Helical" evidence="8">
    <location>
        <begin position="148"/>
        <end position="168"/>
    </location>
</feature>
<dbReference type="InterPro" id="IPR038731">
    <property type="entry name" value="RgtA/B/C-like"/>
</dbReference>
<evidence type="ECO:0000256" key="1">
    <source>
        <dbReference type="ARBA" id="ARBA00004651"/>
    </source>
</evidence>
<evidence type="ECO:0000256" key="7">
    <source>
        <dbReference type="ARBA" id="ARBA00023136"/>
    </source>
</evidence>
<feature type="transmembrane region" description="Helical" evidence="8">
    <location>
        <begin position="256"/>
        <end position="272"/>
    </location>
</feature>
<feature type="transmembrane region" description="Helical" evidence="8">
    <location>
        <begin position="378"/>
        <end position="397"/>
    </location>
</feature>
<evidence type="ECO:0000313" key="10">
    <source>
        <dbReference type="EMBL" id="BAY69751.1"/>
    </source>
</evidence>
<keyword evidence="3" id="KW-0328">Glycosyltransferase</keyword>
<dbReference type="GO" id="GO:0009103">
    <property type="term" value="P:lipopolysaccharide biosynthetic process"/>
    <property type="evidence" value="ECO:0007669"/>
    <property type="project" value="UniProtKB-ARBA"/>
</dbReference>
<name>A0A1Z4KLA7_ANAVA</name>
<evidence type="ECO:0000256" key="3">
    <source>
        <dbReference type="ARBA" id="ARBA00022676"/>
    </source>
</evidence>
<dbReference type="PANTHER" id="PTHR33908:SF11">
    <property type="entry name" value="MEMBRANE PROTEIN"/>
    <property type="match status" value="1"/>
</dbReference>
<keyword evidence="7 8" id="KW-0472">Membrane</keyword>